<protein>
    <submittedName>
        <fullName evidence="1">Uncharacterized protein</fullName>
    </submittedName>
</protein>
<dbReference type="EMBL" id="QJPH01000187">
    <property type="protein sequence ID" value="PZN83420.1"/>
    <property type="molecule type" value="Genomic_DNA"/>
</dbReference>
<accession>A0A2W4T829</accession>
<sequence>MAKVLDAPPWWGYSKEHGWVVLDRTLHSNKSGLIADFFFCRCNDSSTYIDKRSKWVAPHYVYASIYISSLPPSESEAAAADFQLLKARWPEFHDVIAKEYKEWEDELLQREHDRVAVEGNRKIVKARR</sequence>
<proteinExistence type="predicted"/>
<gene>
    <name evidence="1" type="ORF">DM484_04425</name>
</gene>
<evidence type="ECO:0000313" key="2">
    <source>
        <dbReference type="Proteomes" id="UP000249396"/>
    </source>
</evidence>
<reference evidence="1 2" key="1">
    <citation type="journal article" date="2018" name="Aquat. Microb. Ecol.">
        <title>Gammaproteobacterial methanotrophs dominate.</title>
        <authorList>
            <person name="Rissanen A.J."/>
            <person name="Saarenheimo J."/>
            <person name="Tiirola M."/>
            <person name="Peura S."/>
            <person name="Aalto S.L."/>
            <person name="Karvinen A."/>
            <person name="Nykanen H."/>
        </authorList>
    </citation>
    <scope>NUCLEOTIDE SEQUENCE [LARGE SCALE GENOMIC DNA]</scope>
    <source>
        <strain evidence="1">AMbin10</strain>
    </source>
</reference>
<dbReference type="AlphaFoldDB" id="A0A2W4T829"/>
<name>A0A2W4T829_9GAMM</name>
<dbReference type="Proteomes" id="UP000249396">
    <property type="component" value="Unassembled WGS sequence"/>
</dbReference>
<comment type="caution">
    <text evidence="1">The sequence shown here is derived from an EMBL/GenBank/DDBJ whole genome shotgun (WGS) entry which is preliminary data.</text>
</comment>
<evidence type="ECO:0000313" key="1">
    <source>
        <dbReference type="EMBL" id="PZN83420.1"/>
    </source>
</evidence>
<organism evidence="1 2">
    <name type="scientific">Candidatus Methylumidiphilus alinenensis</name>
    <dbReference type="NCBI Taxonomy" id="2202197"/>
    <lineage>
        <taxon>Bacteria</taxon>
        <taxon>Pseudomonadati</taxon>
        <taxon>Pseudomonadota</taxon>
        <taxon>Gammaproteobacteria</taxon>
        <taxon>Methylococcales</taxon>
        <taxon>Candidatus Methylumidiphilus</taxon>
    </lineage>
</organism>